<feature type="disulfide bond" evidence="6">
    <location>
        <begin position="333"/>
        <end position="372"/>
    </location>
</feature>
<evidence type="ECO:0000256" key="3">
    <source>
        <dbReference type="ARBA" id="ARBA00022750"/>
    </source>
</evidence>
<dbReference type="PROSITE" id="PS00141">
    <property type="entry name" value="ASP_PROTEASE"/>
    <property type="match status" value="1"/>
</dbReference>
<dbReference type="Gene3D" id="2.40.70.10">
    <property type="entry name" value="Acid Proteases"/>
    <property type="match status" value="2"/>
</dbReference>
<dbReference type="InterPro" id="IPR021109">
    <property type="entry name" value="Peptidase_aspartic_dom_sf"/>
</dbReference>
<accession>A0AAJ0H8Y9</accession>
<proteinExistence type="inferred from homology"/>
<evidence type="ECO:0000313" key="11">
    <source>
        <dbReference type="Proteomes" id="UP001275084"/>
    </source>
</evidence>
<evidence type="ECO:0000256" key="7">
    <source>
        <dbReference type="RuleBase" id="RU000454"/>
    </source>
</evidence>
<feature type="active site" evidence="5">
    <location>
        <position position="297"/>
    </location>
</feature>
<reference evidence="10" key="2">
    <citation type="submission" date="2023-06" db="EMBL/GenBank/DDBJ databases">
        <authorList>
            <consortium name="Lawrence Berkeley National Laboratory"/>
            <person name="Haridas S."/>
            <person name="Hensen N."/>
            <person name="Bonometti L."/>
            <person name="Westerberg I."/>
            <person name="Brannstrom I.O."/>
            <person name="Guillou S."/>
            <person name="Cros-Aarteil S."/>
            <person name="Calhoun S."/>
            <person name="Kuo A."/>
            <person name="Mondo S."/>
            <person name="Pangilinan J."/>
            <person name="Riley R."/>
            <person name="Labutti K."/>
            <person name="Andreopoulos B."/>
            <person name="Lipzen A."/>
            <person name="Chen C."/>
            <person name="Yanf M."/>
            <person name="Daum C."/>
            <person name="Ng V."/>
            <person name="Clum A."/>
            <person name="Steindorff A."/>
            <person name="Ohm R."/>
            <person name="Martin F."/>
            <person name="Silar P."/>
            <person name="Natvig D."/>
            <person name="Lalanne C."/>
            <person name="Gautier V."/>
            <person name="Ament-Velasquez S.L."/>
            <person name="Kruys A."/>
            <person name="Hutchinson M.I."/>
            <person name="Powell A.J."/>
            <person name="Barry K."/>
            <person name="Miller A.N."/>
            <person name="Grigoriev I.V."/>
            <person name="Debuchy R."/>
            <person name="Gladieux P."/>
            <person name="Thoren M.H."/>
            <person name="Johannesson H."/>
        </authorList>
    </citation>
    <scope>NUCLEOTIDE SEQUENCE</scope>
    <source>
        <strain evidence="10">CBS 955.72</strain>
    </source>
</reference>
<sequence>MVLLPLYLVFGLFLSLAGASPISGLSVRDGSFTVSAKRNPSYVPDGRAEYARALAKWGAEVPAELQRYVERVEGQSGSVGAMTISGDREYLTSVGIGTPPQTLALDLDTGSSDLWVYSTETNPVDLSNHTHWIPANSSTAKIVPNATWEIQYGDSSYAYGNVWRDTVTLAGITIPNSTVESALQVSWKLSSDYDMDGILGLAFGLESQVSPSQPTLLNDLLLLLESSVFTADLKWRAEGAYGFGTIDPARYNGTIQYVPLIDDAQFWQYNFTGFNVPTANPTETQTWYLSSWSAIADTGTTLLMLADDIAAIYYKSIPTALFNSSIGVYQFPCSAVLPDFKIGFDGHPGGAHAMVPGKYINYTVLEESTSTCMGGIQGNYGQPFAIFGDIFLKSVFTVFDVGNKRVGFANKTLT</sequence>
<dbReference type="Pfam" id="PF00026">
    <property type="entry name" value="Asp"/>
    <property type="match status" value="1"/>
</dbReference>
<comment type="similarity">
    <text evidence="1 7">Belongs to the peptidase A1 family.</text>
</comment>
<dbReference type="InterPro" id="IPR001461">
    <property type="entry name" value="Aspartic_peptidase_A1"/>
</dbReference>
<dbReference type="SUPFAM" id="SSF50630">
    <property type="entry name" value="Acid proteases"/>
    <property type="match status" value="1"/>
</dbReference>
<dbReference type="Proteomes" id="UP001275084">
    <property type="component" value="Unassembled WGS sequence"/>
</dbReference>
<feature type="active site" evidence="5">
    <location>
        <position position="108"/>
    </location>
</feature>
<evidence type="ECO:0000256" key="6">
    <source>
        <dbReference type="PIRSR" id="PIRSR601461-2"/>
    </source>
</evidence>
<feature type="domain" description="Peptidase A1" evidence="9">
    <location>
        <begin position="90"/>
        <end position="409"/>
    </location>
</feature>
<dbReference type="InterPro" id="IPR001969">
    <property type="entry name" value="Aspartic_peptidase_AS"/>
</dbReference>
<dbReference type="GO" id="GO:0004190">
    <property type="term" value="F:aspartic-type endopeptidase activity"/>
    <property type="evidence" value="ECO:0007669"/>
    <property type="project" value="UniProtKB-KW"/>
</dbReference>
<keyword evidence="2 7" id="KW-0645">Protease</keyword>
<dbReference type="PROSITE" id="PS51767">
    <property type="entry name" value="PEPTIDASE_A1"/>
    <property type="match status" value="1"/>
</dbReference>
<reference evidence="10" key="1">
    <citation type="journal article" date="2023" name="Mol. Phylogenet. Evol.">
        <title>Genome-scale phylogeny and comparative genomics of the fungal order Sordariales.</title>
        <authorList>
            <person name="Hensen N."/>
            <person name="Bonometti L."/>
            <person name="Westerberg I."/>
            <person name="Brannstrom I.O."/>
            <person name="Guillou S."/>
            <person name="Cros-Aarteil S."/>
            <person name="Calhoun S."/>
            <person name="Haridas S."/>
            <person name="Kuo A."/>
            <person name="Mondo S."/>
            <person name="Pangilinan J."/>
            <person name="Riley R."/>
            <person name="LaButti K."/>
            <person name="Andreopoulos B."/>
            <person name="Lipzen A."/>
            <person name="Chen C."/>
            <person name="Yan M."/>
            <person name="Daum C."/>
            <person name="Ng V."/>
            <person name="Clum A."/>
            <person name="Steindorff A."/>
            <person name="Ohm R.A."/>
            <person name="Martin F."/>
            <person name="Silar P."/>
            <person name="Natvig D.O."/>
            <person name="Lalanne C."/>
            <person name="Gautier V."/>
            <person name="Ament-Velasquez S.L."/>
            <person name="Kruys A."/>
            <person name="Hutchinson M.I."/>
            <person name="Powell A.J."/>
            <person name="Barry K."/>
            <person name="Miller A.N."/>
            <person name="Grigoriev I.V."/>
            <person name="Debuchy R."/>
            <person name="Gladieux P."/>
            <person name="Hiltunen Thoren M."/>
            <person name="Johannesson H."/>
        </authorList>
    </citation>
    <scope>NUCLEOTIDE SEQUENCE</scope>
    <source>
        <strain evidence="10">CBS 955.72</strain>
    </source>
</reference>
<dbReference type="InterPro" id="IPR034163">
    <property type="entry name" value="Aspergillopepsin-like_cat_dom"/>
</dbReference>
<keyword evidence="8" id="KW-0732">Signal</keyword>
<keyword evidence="11" id="KW-1185">Reference proteome</keyword>
<evidence type="ECO:0000256" key="4">
    <source>
        <dbReference type="ARBA" id="ARBA00022801"/>
    </source>
</evidence>
<evidence type="ECO:0000256" key="2">
    <source>
        <dbReference type="ARBA" id="ARBA00022670"/>
    </source>
</evidence>
<name>A0AAJ0H8Y9_9PEZI</name>
<dbReference type="GO" id="GO:0006508">
    <property type="term" value="P:proteolysis"/>
    <property type="evidence" value="ECO:0007669"/>
    <property type="project" value="UniProtKB-KW"/>
</dbReference>
<comment type="caution">
    <text evidence="10">The sequence shown here is derived from an EMBL/GenBank/DDBJ whole genome shotgun (WGS) entry which is preliminary data.</text>
</comment>
<feature type="chain" id="PRO_5042517988" evidence="8">
    <location>
        <begin position="20"/>
        <end position="414"/>
    </location>
</feature>
<keyword evidence="6" id="KW-1015">Disulfide bond</keyword>
<evidence type="ECO:0000256" key="8">
    <source>
        <dbReference type="SAM" id="SignalP"/>
    </source>
</evidence>
<evidence type="ECO:0000256" key="5">
    <source>
        <dbReference type="PIRSR" id="PIRSR601461-1"/>
    </source>
</evidence>
<dbReference type="PANTHER" id="PTHR47966:SF2">
    <property type="entry name" value="ASPERGILLOPEPSIN-1-RELATED"/>
    <property type="match status" value="1"/>
</dbReference>
<dbReference type="AlphaFoldDB" id="A0AAJ0H8Y9"/>
<dbReference type="InterPro" id="IPR033121">
    <property type="entry name" value="PEPTIDASE_A1"/>
</dbReference>
<dbReference type="PRINTS" id="PR00792">
    <property type="entry name" value="PEPSIN"/>
</dbReference>
<dbReference type="CDD" id="cd06097">
    <property type="entry name" value="Aspergillopepsin_like"/>
    <property type="match status" value="1"/>
</dbReference>
<evidence type="ECO:0000313" key="10">
    <source>
        <dbReference type="EMBL" id="KAK3343602.1"/>
    </source>
</evidence>
<dbReference type="PANTHER" id="PTHR47966">
    <property type="entry name" value="BETA-SITE APP-CLEAVING ENZYME, ISOFORM A-RELATED"/>
    <property type="match status" value="1"/>
</dbReference>
<keyword evidence="3 7" id="KW-0064">Aspartyl protease</keyword>
<evidence type="ECO:0000259" key="9">
    <source>
        <dbReference type="PROSITE" id="PS51767"/>
    </source>
</evidence>
<protein>
    <submittedName>
        <fullName evidence="10">Aspartic peptidase domain-containing protein</fullName>
    </submittedName>
</protein>
<keyword evidence="4 7" id="KW-0378">Hydrolase</keyword>
<dbReference type="EMBL" id="JAUIQD010000007">
    <property type="protein sequence ID" value="KAK3343602.1"/>
    <property type="molecule type" value="Genomic_DNA"/>
</dbReference>
<gene>
    <name evidence="10" type="ORF">B0T25DRAFT_614780</name>
</gene>
<organism evidence="10 11">
    <name type="scientific">Lasiosphaeria hispida</name>
    <dbReference type="NCBI Taxonomy" id="260671"/>
    <lineage>
        <taxon>Eukaryota</taxon>
        <taxon>Fungi</taxon>
        <taxon>Dikarya</taxon>
        <taxon>Ascomycota</taxon>
        <taxon>Pezizomycotina</taxon>
        <taxon>Sordariomycetes</taxon>
        <taxon>Sordariomycetidae</taxon>
        <taxon>Sordariales</taxon>
        <taxon>Lasiosphaeriaceae</taxon>
        <taxon>Lasiosphaeria</taxon>
    </lineage>
</organism>
<evidence type="ECO:0000256" key="1">
    <source>
        <dbReference type="ARBA" id="ARBA00007447"/>
    </source>
</evidence>
<feature type="signal peptide" evidence="8">
    <location>
        <begin position="1"/>
        <end position="19"/>
    </location>
</feature>